<dbReference type="HAMAP" id="MF_00294">
    <property type="entry name" value="Ribosomal_bL33"/>
    <property type="match status" value="1"/>
</dbReference>
<keyword evidence="2 5" id="KW-0689">Ribosomal protein</keyword>
<evidence type="ECO:0000256" key="2">
    <source>
        <dbReference type="ARBA" id="ARBA00022980"/>
    </source>
</evidence>
<protein>
    <recommendedName>
        <fullName evidence="4 5">Large ribosomal subunit protein bL33</fullName>
    </recommendedName>
</protein>
<dbReference type="InterPro" id="IPR038584">
    <property type="entry name" value="Ribosomal_bL33_sf"/>
</dbReference>
<dbReference type="GO" id="GO:0005840">
    <property type="term" value="C:ribosome"/>
    <property type="evidence" value="ECO:0007669"/>
    <property type="project" value="UniProtKB-KW"/>
</dbReference>
<dbReference type="InterPro" id="IPR001705">
    <property type="entry name" value="Ribosomal_bL33"/>
</dbReference>
<evidence type="ECO:0000256" key="5">
    <source>
        <dbReference type="HAMAP-Rule" id="MF_00294"/>
    </source>
</evidence>
<organism evidence="6 7">
    <name type="scientific">Parageobacillus toebii</name>
    <dbReference type="NCBI Taxonomy" id="153151"/>
    <lineage>
        <taxon>Bacteria</taxon>
        <taxon>Bacillati</taxon>
        <taxon>Bacillota</taxon>
        <taxon>Bacilli</taxon>
        <taxon>Bacillales</taxon>
        <taxon>Anoxybacillaceae</taxon>
        <taxon>Parageobacillus</taxon>
    </lineage>
</organism>
<dbReference type="GO" id="GO:0005737">
    <property type="term" value="C:cytoplasm"/>
    <property type="evidence" value="ECO:0007669"/>
    <property type="project" value="UniProtKB-ARBA"/>
</dbReference>
<dbReference type="GO" id="GO:0003735">
    <property type="term" value="F:structural constituent of ribosome"/>
    <property type="evidence" value="ECO:0007669"/>
    <property type="project" value="InterPro"/>
</dbReference>
<dbReference type="NCBIfam" id="TIGR01023">
    <property type="entry name" value="rpmG_bact"/>
    <property type="match status" value="1"/>
</dbReference>
<dbReference type="PROSITE" id="PS00582">
    <property type="entry name" value="RIBOSOMAL_L33"/>
    <property type="match status" value="1"/>
</dbReference>
<keyword evidence="3 5" id="KW-0687">Ribonucleoprotein</keyword>
<proteinExistence type="inferred from homology"/>
<dbReference type="AlphaFoldDB" id="A0A150N8P3"/>
<comment type="caution">
    <text evidence="6">The sequence shown here is derived from an EMBL/GenBank/DDBJ whole genome shotgun (WGS) entry which is preliminary data.</text>
</comment>
<dbReference type="GeneID" id="94898286"/>
<evidence type="ECO:0000256" key="3">
    <source>
        <dbReference type="ARBA" id="ARBA00023274"/>
    </source>
</evidence>
<reference evidence="6 7" key="1">
    <citation type="submission" date="2016-01" db="EMBL/GenBank/DDBJ databases">
        <title>Draft Genome Sequences of Seven Thermophilic Sporeformers Isolated from Foods.</title>
        <authorList>
            <person name="Berendsen E.M."/>
            <person name="Wells-Bennik M.H."/>
            <person name="Krawcyk A.O."/>
            <person name="De Jong A."/>
            <person name="Holsappel S."/>
            <person name="Eijlander R.T."/>
            <person name="Kuipers O.P."/>
        </authorList>
    </citation>
    <scope>NUCLEOTIDE SEQUENCE [LARGE SCALE GENOMIC DNA]</scope>
    <source>
        <strain evidence="6 7">B4110</strain>
    </source>
</reference>
<evidence type="ECO:0000256" key="4">
    <source>
        <dbReference type="ARBA" id="ARBA00035176"/>
    </source>
</evidence>
<dbReference type="Gene3D" id="2.20.28.120">
    <property type="entry name" value="Ribosomal protein L33"/>
    <property type="match status" value="1"/>
</dbReference>
<dbReference type="SUPFAM" id="SSF57829">
    <property type="entry name" value="Zn-binding ribosomal proteins"/>
    <property type="match status" value="1"/>
</dbReference>
<evidence type="ECO:0000313" key="6">
    <source>
        <dbReference type="EMBL" id="KYD33026.1"/>
    </source>
</evidence>
<gene>
    <name evidence="5" type="primary">rpmG</name>
    <name evidence="6" type="ORF">B4110_0108</name>
</gene>
<dbReference type="RefSeq" id="WP_012748869.1">
    <property type="nucleotide sequence ID" value="NZ_CP070511.1"/>
</dbReference>
<comment type="similarity">
    <text evidence="1 5">Belongs to the bacterial ribosomal protein bL33 family.</text>
</comment>
<evidence type="ECO:0000256" key="1">
    <source>
        <dbReference type="ARBA" id="ARBA00007596"/>
    </source>
</evidence>
<dbReference type="Proteomes" id="UP000075324">
    <property type="component" value="Unassembled WGS sequence"/>
</dbReference>
<dbReference type="EMBL" id="LQYW01000003">
    <property type="protein sequence ID" value="KYD33026.1"/>
    <property type="molecule type" value="Genomic_DNA"/>
</dbReference>
<dbReference type="NCBIfam" id="NF001860">
    <property type="entry name" value="PRK00595.1"/>
    <property type="match status" value="1"/>
</dbReference>
<name>A0A150N8P3_9BACL</name>
<accession>A0A150N8P3</accession>
<dbReference type="InterPro" id="IPR011332">
    <property type="entry name" value="Ribosomal_zn-bd"/>
</dbReference>
<dbReference type="Pfam" id="PF00471">
    <property type="entry name" value="Ribosomal_L33"/>
    <property type="match status" value="1"/>
</dbReference>
<evidence type="ECO:0000313" key="7">
    <source>
        <dbReference type="Proteomes" id="UP000075324"/>
    </source>
</evidence>
<dbReference type="GO" id="GO:0006412">
    <property type="term" value="P:translation"/>
    <property type="evidence" value="ECO:0007669"/>
    <property type="project" value="UniProtKB-UniRule"/>
</dbReference>
<dbReference type="NCBIfam" id="NF001764">
    <property type="entry name" value="PRK00504.1"/>
    <property type="match status" value="1"/>
</dbReference>
<dbReference type="InterPro" id="IPR018264">
    <property type="entry name" value="Ribosomal_bL33_CS"/>
</dbReference>
<sequence>MRKKIILACSQCNSRNYVTMKNVNRCQERFETSKFCKTCNMHTTHRETK</sequence>
<dbReference type="GO" id="GO:1990904">
    <property type="term" value="C:ribonucleoprotein complex"/>
    <property type="evidence" value="ECO:0007669"/>
    <property type="project" value="UniProtKB-KW"/>
</dbReference>